<evidence type="ECO:0000313" key="2">
    <source>
        <dbReference type="Proteomes" id="UP000258997"/>
    </source>
</evidence>
<evidence type="ECO:0000313" key="1">
    <source>
        <dbReference type="EMBL" id="AXQ68250.1"/>
    </source>
</evidence>
<accession>A0A385E9B1</accession>
<name>A0A385E9B1_9CAUD</name>
<proteinExistence type="predicted"/>
<dbReference type="EMBL" id="MH588544">
    <property type="protein sequence ID" value="AXQ68250.1"/>
    <property type="molecule type" value="Genomic_DNA"/>
</dbReference>
<keyword evidence="2" id="KW-1185">Reference proteome</keyword>
<dbReference type="Proteomes" id="UP000258997">
    <property type="component" value="Segment"/>
</dbReference>
<gene>
    <name evidence="1" type="ORF">CcrBL10_gp046</name>
</gene>
<organism evidence="1 2">
    <name type="scientific">Caulobacter phage CcrBL10</name>
    <dbReference type="NCBI Taxonomy" id="2283269"/>
    <lineage>
        <taxon>Viruses</taxon>
        <taxon>Duplodnaviria</taxon>
        <taxon>Heunggongvirae</taxon>
        <taxon>Uroviricota</taxon>
        <taxon>Caudoviricetes</taxon>
        <taxon>Jeanschmidtviridae</taxon>
        <taxon>Poindextervirus</taxon>
        <taxon>Poindextervirus BL10</taxon>
    </lineage>
</organism>
<reference evidence="1 2" key="1">
    <citation type="submission" date="2018-07" db="EMBL/GenBank/DDBJ databases">
        <title>Giant CbK-like Caulobacter bacteriophages have genetically divergent genomes.</title>
        <authorList>
            <person name="Wilson K.M."/>
            <person name="Ely B."/>
        </authorList>
    </citation>
    <scope>NUCLEOTIDE SEQUENCE [LARGE SCALE GENOMIC DNA]</scope>
</reference>
<sequence length="208" mass="23727">MSDDFDKQFDDKVRARDAGIVEEQLRLALPLPPEPPKIEHLLELAKRINLTADHEIIFEVDEPYEAEAEQAVAIETAQRRDGKPDAVFNEQDFLDQIKDRAGKPFGWPYFKPMPDGKGYVYARELAETAAPKITISVYLNNGTVREYDVADAATAREHAFEIIQTGYRSVDQDQPNVLVHWPPHEIKKVKLTGSEPFKSNYFDRVRGT</sequence>
<protein>
    <submittedName>
        <fullName evidence="1">Uncharacterized protein</fullName>
    </submittedName>
</protein>